<keyword evidence="3 7" id="KW-0863">Zinc-finger</keyword>
<dbReference type="CDD" id="cd01025">
    <property type="entry name" value="TOPRIM_recR"/>
    <property type="match status" value="1"/>
</dbReference>
<dbReference type="PANTHER" id="PTHR30446">
    <property type="entry name" value="RECOMBINATION PROTEIN RECR"/>
    <property type="match status" value="1"/>
</dbReference>
<evidence type="ECO:0000256" key="5">
    <source>
        <dbReference type="ARBA" id="ARBA00023172"/>
    </source>
</evidence>
<dbReference type="Pfam" id="PF13662">
    <property type="entry name" value="Toprim_4"/>
    <property type="match status" value="1"/>
</dbReference>
<gene>
    <name evidence="7 9" type="primary">recR</name>
    <name evidence="9" type="ORF">LVJ82_02075</name>
</gene>
<dbReference type="InterPro" id="IPR034137">
    <property type="entry name" value="TOPRIM_RecR"/>
</dbReference>
<name>A0ABY4E1Z3_9NEIS</name>
<dbReference type="PANTHER" id="PTHR30446:SF0">
    <property type="entry name" value="RECOMBINATION PROTEIN RECR"/>
    <property type="match status" value="1"/>
</dbReference>
<dbReference type="Pfam" id="PF21175">
    <property type="entry name" value="RecR_C"/>
    <property type="match status" value="1"/>
</dbReference>
<evidence type="ECO:0000259" key="8">
    <source>
        <dbReference type="PROSITE" id="PS50880"/>
    </source>
</evidence>
<keyword evidence="2 7" id="KW-0227">DNA damage</keyword>
<evidence type="ECO:0000256" key="2">
    <source>
        <dbReference type="ARBA" id="ARBA00022763"/>
    </source>
</evidence>
<dbReference type="Gene3D" id="3.40.1360.10">
    <property type="match status" value="1"/>
</dbReference>
<dbReference type="InterPro" id="IPR015967">
    <property type="entry name" value="Rcmb_RecR_Znf"/>
</dbReference>
<evidence type="ECO:0000256" key="3">
    <source>
        <dbReference type="ARBA" id="ARBA00022771"/>
    </source>
</evidence>
<proteinExistence type="inferred from homology"/>
<dbReference type="Pfam" id="PF21176">
    <property type="entry name" value="RecR_HhH"/>
    <property type="match status" value="1"/>
</dbReference>
<dbReference type="InterPro" id="IPR000093">
    <property type="entry name" value="DNA_Rcmb_RecR"/>
</dbReference>
<reference evidence="9 10" key="1">
    <citation type="journal article" date="2022" name="Res Sq">
        <title>Evolution of multicellular longitudinally dividing oral cavity symbionts (Neisseriaceae).</title>
        <authorList>
            <person name="Nyongesa S."/>
            <person name="Weber P."/>
            <person name="Bernet E."/>
            <person name="Pullido F."/>
            <person name="Nieckarz M."/>
            <person name="Delaby M."/>
            <person name="Nieves C."/>
            <person name="Viehboeck T."/>
            <person name="Krause N."/>
            <person name="Rivera-Millot A."/>
            <person name="Nakamura A."/>
            <person name="Vischer N."/>
            <person name="VanNieuwenhze M."/>
            <person name="Brun Y."/>
            <person name="Cava F."/>
            <person name="Bulgheresi S."/>
            <person name="Veyrier F."/>
        </authorList>
    </citation>
    <scope>NUCLEOTIDE SEQUENCE [LARGE SCALE GENOMIC DNA]</scope>
    <source>
        <strain evidence="9 10">SN4</strain>
    </source>
</reference>
<comment type="similarity">
    <text evidence="7">Belongs to the RecR family.</text>
</comment>
<evidence type="ECO:0000313" key="9">
    <source>
        <dbReference type="EMBL" id="UOO89798.1"/>
    </source>
</evidence>
<evidence type="ECO:0000256" key="6">
    <source>
        <dbReference type="ARBA" id="ARBA00023204"/>
    </source>
</evidence>
<dbReference type="EMBL" id="CP091511">
    <property type="protein sequence ID" value="UOO89798.1"/>
    <property type="molecule type" value="Genomic_DNA"/>
</dbReference>
<dbReference type="NCBIfam" id="TIGR00615">
    <property type="entry name" value="recR"/>
    <property type="match status" value="1"/>
</dbReference>
<keyword evidence="10" id="KW-1185">Reference proteome</keyword>
<feature type="zinc finger region" description="C4-type" evidence="7">
    <location>
        <begin position="57"/>
        <end position="72"/>
    </location>
</feature>
<keyword evidence="6 7" id="KW-0234">DNA repair</keyword>
<sequence length="203" mass="22548">MAKEDAFTRLIEALKVLPNVGPKTAQRMAYQLLQNNRDGALLLQQALADALAAVRHCRLCNTLCESEVCALCADSDRRDDVLMIVHHPVDVSSMEAAHCHDGRYFVLMGYVNPTQGMDLNQIAIRQLVERLQTSHITEIIIATNFTAEGDATAYVIHQLLKDLPYKVTRLARGMPLGGELEYVDAGTLAQAVYERRQVEDKGV</sequence>
<feature type="domain" description="Toprim" evidence="8">
    <location>
        <begin position="80"/>
        <end position="175"/>
    </location>
</feature>
<evidence type="ECO:0000256" key="4">
    <source>
        <dbReference type="ARBA" id="ARBA00022833"/>
    </source>
</evidence>
<evidence type="ECO:0000256" key="1">
    <source>
        <dbReference type="ARBA" id="ARBA00022723"/>
    </source>
</evidence>
<evidence type="ECO:0000256" key="7">
    <source>
        <dbReference type="HAMAP-Rule" id="MF_00017"/>
    </source>
</evidence>
<organism evidence="9 10">
    <name type="scientific">Vitreoscilla massiliensis</name>
    <dbReference type="NCBI Taxonomy" id="1689272"/>
    <lineage>
        <taxon>Bacteria</taxon>
        <taxon>Pseudomonadati</taxon>
        <taxon>Pseudomonadota</taxon>
        <taxon>Betaproteobacteria</taxon>
        <taxon>Neisseriales</taxon>
        <taxon>Neisseriaceae</taxon>
        <taxon>Vitreoscilla</taxon>
    </lineage>
</organism>
<dbReference type="Gene3D" id="1.10.8.420">
    <property type="entry name" value="RecR Domain 1"/>
    <property type="match status" value="1"/>
</dbReference>
<keyword evidence="4 7" id="KW-0862">Zinc</keyword>
<dbReference type="Pfam" id="PF02132">
    <property type="entry name" value="RecR_ZnF"/>
    <property type="match status" value="1"/>
</dbReference>
<dbReference type="InterPro" id="IPR023627">
    <property type="entry name" value="Rcmb_RecR"/>
</dbReference>
<evidence type="ECO:0000313" key="10">
    <source>
        <dbReference type="Proteomes" id="UP000832011"/>
    </source>
</evidence>
<keyword evidence="5 7" id="KW-0233">DNA recombination</keyword>
<dbReference type="RefSeq" id="WP_058355606.1">
    <property type="nucleotide sequence ID" value="NZ_CABKVG010000007.1"/>
</dbReference>
<dbReference type="PROSITE" id="PS50880">
    <property type="entry name" value="TOPRIM"/>
    <property type="match status" value="1"/>
</dbReference>
<dbReference type="SUPFAM" id="SSF111304">
    <property type="entry name" value="Recombination protein RecR"/>
    <property type="match status" value="1"/>
</dbReference>
<dbReference type="HAMAP" id="MF_00017">
    <property type="entry name" value="RecR"/>
    <property type="match status" value="1"/>
</dbReference>
<dbReference type="Proteomes" id="UP000832011">
    <property type="component" value="Chromosome"/>
</dbReference>
<keyword evidence="1 7" id="KW-0479">Metal-binding</keyword>
<protein>
    <recommendedName>
        <fullName evidence="7">Recombination protein RecR</fullName>
    </recommendedName>
</protein>
<accession>A0ABY4E1Z3</accession>
<comment type="function">
    <text evidence="7">May play a role in DNA repair. It seems to be involved in an RecBC-independent recombinational process of DNA repair. It may act with RecF and RecO.</text>
</comment>
<dbReference type="InterPro" id="IPR006171">
    <property type="entry name" value="TOPRIM_dom"/>
</dbReference>